<feature type="region of interest" description="Disordered" evidence="2">
    <location>
        <begin position="52"/>
        <end position="299"/>
    </location>
</feature>
<feature type="compositionally biased region" description="Basic and acidic residues" evidence="2">
    <location>
        <begin position="464"/>
        <end position="473"/>
    </location>
</feature>
<name>A0AAE8MZX5_9PEZI</name>
<dbReference type="Proteomes" id="UP001187682">
    <property type="component" value="Unassembled WGS sequence"/>
</dbReference>
<gene>
    <name evidence="3" type="ORF">DNG_05459</name>
</gene>
<feature type="compositionally biased region" description="Low complexity" evidence="2">
    <location>
        <begin position="76"/>
        <end position="87"/>
    </location>
</feature>
<dbReference type="EMBL" id="ONZQ02000007">
    <property type="protein sequence ID" value="SPO02784.1"/>
    <property type="molecule type" value="Genomic_DNA"/>
</dbReference>
<proteinExistence type="predicted"/>
<feature type="compositionally biased region" description="Low complexity" evidence="2">
    <location>
        <begin position="597"/>
        <end position="609"/>
    </location>
</feature>
<feature type="compositionally biased region" description="Basic residues" evidence="2">
    <location>
        <begin position="215"/>
        <end position="229"/>
    </location>
</feature>
<feature type="compositionally biased region" description="Basic and acidic residues" evidence="2">
    <location>
        <begin position="178"/>
        <end position="187"/>
    </location>
</feature>
<feature type="compositionally biased region" description="Polar residues" evidence="2">
    <location>
        <begin position="563"/>
        <end position="588"/>
    </location>
</feature>
<feature type="compositionally biased region" description="Low complexity" evidence="2">
    <location>
        <begin position="474"/>
        <end position="484"/>
    </location>
</feature>
<evidence type="ECO:0000256" key="1">
    <source>
        <dbReference type="SAM" id="Coils"/>
    </source>
</evidence>
<feature type="compositionally biased region" description="Polar residues" evidence="2">
    <location>
        <begin position="532"/>
        <end position="543"/>
    </location>
</feature>
<comment type="caution">
    <text evidence="3">The sequence shown here is derived from an EMBL/GenBank/DDBJ whole genome shotgun (WGS) entry which is preliminary data.</text>
</comment>
<feature type="compositionally biased region" description="Acidic residues" evidence="2">
    <location>
        <begin position="166"/>
        <end position="177"/>
    </location>
</feature>
<feature type="compositionally biased region" description="Basic residues" evidence="2">
    <location>
        <begin position="150"/>
        <end position="159"/>
    </location>
</feature>
<feature type="compositionally biased region" description="Polar residues" evidence="2">
    <location>
        <begin position="663"/>
        <end position="673"/>
    </location>
</feature>
<protein>
    <submittedName>
        <fullName evidence="3">Uncharacterized protein</fullName>
    </submittedName>
</protein>
<feature type="coiled-coil region" evidence="1">
    <location>
        <begin position="22"/>
        <end position="51"/>
    </location>
</feature>
<sequence length="673" mass="73311">MVRKAASEGPSLFCEWAVGTTVNSAMRKLRQERLEKEREDARRKRDVIKVEVMTDDESETESVRVTYPRGGKDGTTKGAGKASTGAKQVRFERRPLKPALKKKGRRRRGEGSSGSDTLVSGSELGTDSRSVDTSQPSGSEGYTNDSTSSRRSKTRRSRQSKSTSSEDTDAVYDSDCSDCEKDIASKREKARKLRDKYSNDTESSTESEKADREKKHMKRKHSKKKHSSRRSGSGSPKKNQLVFDSDSEVESEEKLPRSKKRGHKNKVEVTSPKIKVSSSTGDRVDQKVYPEAMPGPHIRRPNLIRPIRAEVMQVEHAVEGPEDPRPNAFIDERNNIVRVYHGPAYGNPLGKLYPRRDPSLRPLPVGVPHPLENPYYHGFRSNQEQLPTGHMPTTLAVPYPSVPAAVPPPLGPVPGPEPYGSAEQPKYTAGLWGLGQNGHTIGTKETAKSWSNNVGPQPSASLREANRTSRWEFSKGGSRKFSGGSQKGREDGSGWGNDNPNTGGWDNSGNADRNAGGNGNSWKNAHAGKTNGGWSPPNNQDGAGSTWGDGNENTWNAANNENITQWDSNSQKNGNGSNDFWGTAATTNNDDDWGTGANDNASNKSASNNVGFSAPPNSGSPPRNDQDNNVYGGARENYMPGSWNDSPAAGGDVRTPDWRDPTAAQSTKPQGGW</sequence>
<evidence type="ECO:0000313" key="4">
    <source>
        <dbReference type="Proteomes" id="UP001187682"/>
    </source>
</evidence>
<feature type="region of interest" description="Disordered" evidence="2">
    <location>
        <begin position="438"/>
        <end position="673"/>
    </location>
</feature>
<feature type="compositionally biased region" description="Low complexity" evidence="2">
    <location>
        <begin position="551"/>
        <end position="562"/>
    </location>
</feature>
<evidence type="ECO:0000256" key="2">
    <source>
        <dbReference type="SAM" id="MobiDB-lite"/>
    </source>
</evidence>
<accession>A0AAE8MZX5</accession>
<feature type="compositionally biased region" description="Polar residues" evidence="2">
    <location>
        <begin position="496"/>
        <end position="505"/>
    </location>
</feature>
<organism evidence="3 4">
    <name type="scientific">Cephalotrichum gorgonifer</name>
    <dbReference type="NCBI Taxonomy" id="2041049"/>
    <lineage>
        <taxon>Eukaryota</taxon>
        <taxon>Fungi</taxon>
        <taxon>Dikarya</taxon>
        <taxon>Ascomycota</taxon>
        <taxon>Pezizomycotina</taxon>
        <taxon>Sordariomycetes</taxon>
        <taxon>Hypocreomycetidae</taxon>
        <taxon>Microascales</taxon>
        <taxon>Microascaceae</taxon>
        <taxon>Cephalotrichum</taxon>
    </lineage>
</organism>
<feature type="compositionally biased region" description="Polar residues" evidence="2">
    <location>
        <begin position="448"/>
        <end position="460"/>
    </location>
</feature>
<evidence type="ECO:0000313" key="3">
    <source>
        <dbReference type="EMBL" id="SPO02784.1"/>
    </source>
</evidence>
<feature type="compositionally biased region" description="Basic residues" evidence="2">
    <location>
        <begin position="99"/>
        <end position="108"/>
    </location>
</feature>
<reference evidence="3" key="1">
    <citation type="submission" date="2018-03" db="EMBL/GenBank/DDBJ databases">
        <authorList>
            <person name="Guldener U."/>
        </authorList>
    </citation>
    <scope>NUCLEOTIDE SEQUENCE</scope>
</reference>
<feature type="compositionally biased region" description="Polar residues" evidence="2">
    <location>
        <begin position="615"/>
        <end position="629"/>
    </location>
</feature>
<keyword evidence="1" id="KW-0175">Coiled coil</keyword>
<feature type="compositionally biased region" description="Polar residues" evidence="2">
    <location>
        <begin position="115"/>
        <end position="145"/>
    </location>
</feature>
<keyword evidence="4" id="KW-1185">Reference proteome</keyword>
<dbReference type="AlphaFoldDB" id="A0AAE8MZX5"/>